<dbReference type="SMART" id="SM00173">
    <property type="entry name" value="RAS"/>
    <property type="match status" value="1"/>
</dbReference>
<evidence type="ECO:0000313" key="6">
    <source>
        <dbReference type="EMBL" id="KAF7490296.1"/>
    </source>
</evidence>
<evidence type="ECO:0000256" key="5">
    <source>
        <dbReference type="ARBA" id="ARBA00046278"/>
    </source>
</evidence>
<evidence type="ECO:0000313" key="7">
    <source>
        <dbReference type="EMBL" id="KPM03319.1"/>
    </source>
</evidence>
<dbReference type="SMART" id="SM00175">
    <property type="entry name" value="RAB"/>
    <property type="match status" value="1"/>
</dbReference>
<evidence type="ECO:0000313" key="9">
    <source>
        <dbReference type="Proteomes" id="UP000070412"/>
    </source>
</evidence>
<dbReference type="SMART" id="SM00174">
    <property type="entry name" value="RHO"/>
    <property type="match status" value="1"/>
</dbReference>
<dbReference type="Proteomes" id="UP000070412">
    <property type="component" value="Unassembled WGS sequence"/>
</dbReference>
<dbReference type="InterPro" id="IPR005225">
    <property type="entry name" value="Small_GTP-bd"/>
</dbReference>
<dbReference type="EMBL" id="WVUK01000062">
    <property type="protein sequence ID" value="KAF7490296.1"/>
    <property type="molecule type" value="Genomic_DNA"/>
</dbReference>
<dbReference type="PROSITE" id="PS51421">
    <property type="entry name" value="RAS"/>
    <property type="match status" value="1"/>
</dbReference>
<dbReference type="InterPro" id="IPR020849">
    <property type="entry name" value="Small_GTPase_Ras-type"/>
</dbReference>
<gene>
    <name evidence="6" type="primary">SSS_111g</name>
    <name evidence="7" type="ORF">QR98_0017490</name>
    <name evidence="6" type="ORF">SSS_111</name>
</gene>
<keyword evidence="2" id="KW-0547">Nucleotide-binding</keyword>
<reference evidence="7 10" key="1">
    <citation type="journal article" date="2015" name="Parasit. Vectors">
        <title>Draft genome of the scabies mite.</title>
        <authorList>
            <person name="Rider S.D.Jr."/>
            <person name="Morgan M.S."/>
            <person name="Arlian L.G."/>
        </authorList>
    </citation>
    <scope>NUCLEOTIDE SEQUENCE [LARGE SCALE GENOMIC DNA]</scope>
    <source>
        <strain evidence="7">Arlian Lab</strain>
    </source>
</reference>
<keyword evidence="9" id="KW-1185">Reference proteome</keyword>
<reference evidence="6" key="3">
    <citation type="submission" date="2020-01" db="EMBL/GenBank/DDBJ databases">
        <authorList>
            <person name="Korhonen P.K.K."/>
            <person name="Guangxu M.G."/>
            <person name="Wang T.W."/>
            <person name="Stroehlein A.J.S."/>
            <person name="Young N.D."/>
            <person name="Ang C.-S.A."/>
            <person name="Fernando D.W.F."/>
            <person name="Lu H.L."/>
            <person name="Taylor S.T."/>
            <person name="Ehtesham M.E.M."/>
            <person name="Najaraj S.H.N."/>
            <person name="Harsha G.H.G."/>
            <person name="Madugundu A.M."/>
            <person name="Renuse S.R."/>
            <person name="Holt D.H."/>
            <person name="Pandey A.P."/>
            <person name="Papenfuss A.P."/>
            <person name="Gasser R.B.G."/>
            <person name="Fischer K.F."/>
        </authorList>
    </citation>
    <scope>NUCLEOTIDE SEQUENCE</scope>
    <source>
        <strain evidence="6">SSS_KF_BRIS2020</strain>
    </source>
</reference>
<dbReference type="GO" id="GO:0007165">
    <property type="term" value="P:signal transduction"/>
    <property type="evidence" value="ECO:0007669"/>
    <property type="project" value="InterPro"/>
</dbReference>
<comment type="subcellular location">
    <subcellularLocation>
        <location evidence="5">Endomembrane system</location>
        <topology evidence="5">Lipid-anchor</topology>
        <orientation evidence="5">Cytoplasmic side</orientation>
    </subcellularLocation>
</comment>
<dbReference type="GO" id="GO:0012505">
    <property type="term" value="C:endomembrane system"/>
    <property type="evidence" value="ECO:0007669"/>
    <property type="project" value="UniProtKB-SubCell"/>
</dbReference>
<dbReference type="GO" id="GO:0003924">
    <property type="term" value="F:GTPase activity"/>
    <property type="evidence" value="ECO:0007669"/>
    <property type="project" value="InterPro"/>
</dbReference>
<evidence type="ECO:0000256" key="2">
    <source>
        <dbReference type="ARBA" id="ARBA00022741"/>
    </source>
</evidence>
<dbReference type="OrthoDB" id="294380at2759"/>
<reference evidence="9" key="2">
    <citation type="journal article" date="2020" name="PLoS Negl. Trop. Dis.">
        <title>High-quality nuclear genome for Sarcoptes scabiei-A critical resource for a neglected parasite.</title>
        <authorList>
            <person name="Korhonen P.K."/>
            <person name="Gasser R.B."/>
            <person name="Ma G."/>
            <person name="Wang T."/>
            <person name="Stroehlein A.J."/>
            <person name="Young N.D."/>
            <person name="Ang C.S."/>
            <person name="Fernando D.D."/>
            <person name="Lu H.C."/>
            <person name="Taylor S."/>
            <person name="Reynolds S.L."/>
            <person name="Mofiz E."/>
            <person name="Najaraj S.H."/>
            <person name="Gowda H."/>
            <person name="Madugundu A."/>
            <person name="Renuse S."/>
            <person name="Holt D."/>
            <person name="Pandey A."/>
            <person name="Papenfuss A.T."/>
            <person name="Fischer K."/>
        </authorList>
    </citation>
    <scope>NUCLEOTIDE SEQUENCE [LARGE SCALE GENOMIC DNA]</scope>
</reference>
<dbReference type="PROSITE" id="PS51419">
    <property type="entry name" value="RAB"/>
    <property type="match status" value="1"/>
</dbReference>
<dbReference type="OMA" id="LDRFKYY"/>
<dbReference type="InterPro" id="IPR001806">
    <property type="entry name" value="Small_GTPase"/>
</dbReference>
<dbReference type="GO" id="GO:0005525">
    <property type="term" value="F:GTP binding"/>
    <property type="evidence" value="ECO:0007669"/>
    <property type="project" value="UniProtKB-KW"/>
</dbReference>
<keyword evidence="1" id="KW-0488">Methylation</keyword>
<evidence type="ECO:0000256" key="4">
    <source>
        <dbReference type="ARBA" id="ARBA00023288"/>
    </source>
</evidence>
<evidence type="ECO:0000256" key="1">
    <source>
        <dbReference type="ARBA" id="ARBA00022481"/>
    </source>
</evidence>
<organism evidence="7 10">
    <name type="scientific">Sarcoptes scabiei</name>
    <name type="common">Itch mite</name>
    <name type="synonym">Acarus scabiei</name>
    <dbReference type="NCBI Taxonomy" id="52283"/>
    <lineage>
        <taxon>Eukaryota</taxon>
        <taxon>Metazoa</taxon>
        <taxon>Ecdysozoa</taxon>
        <taxon>Arthropoda</taxon>
        <taxon>Chelicerata</taxon>
        <taxon>Arachnida</taxon>
        <taxon>Acari</taxon>
        <taxon>Acariformes</taxon>
        <taxon>Sarcoptiformes</taxon>
        <taxon>Astigmata</taxon>
        <taxon>Psoroptidia</taxon>
        <taxon>Sarcoptoidea</taxon>
        <taxon>Sarcoptidae</taxon>
        <taxon>Sarcoptinae</taxon>
        <taxon>Sarcoptes</taxon>
    </lineage>
</organism>
<dbReference type="AlphaFoldDB" id="A0A131ZXU1"/>
<reference evidence="8" key="4">
    <citation type="submission" date="2022-06" db="UniProtKB">
        <authorList>
            <consortium name="EnsemblMetazoa"/>
        </authorList>
    </citation>
    <scope>IDENTIFICATION</scope>
</reference>
<accession>A0A131ZXU1</accession>
<dbReference type="GO" id="GO:0016020">
    <property type="term" value="C:membrane"/>
    <property type="evidence" value="ECO:0007669"/>
    <property type="project" value="InterPro"/>
</dbReference>
<dbReference type="VEuPathDB" id="VectorBase:SSCA010248"/>
<protein>
    <submittedName>
        <fullName evidence="7">RAS-like protein 4</fullName>
    </submittedName>
    <submittedName>
        <fullName evidence="6">Ras-related protein Ral-a</fullName>
    </submittedName>
</protein>
<sequence>MSVHKILILGDKNVGKRSFKQKLQKDESDNEDITAMTMNRFLSWNIDDKALRIEFKIVEPDEYAAIRDSFYRTASGFICMFSVDSPESLQTIEKMYEQILAVRSQTRLILCGNKCDLPKKSRKISKRDAKKLAKKWKAEYFETSVVNNENLEDCLDLLLRAIVEKKHTRKVRERSSWKATLDRFKYYNCLQ</sequence>
<dbReference type="EnsemblMetazoa" id="SSS_111s_mrna">
    <property type="protein sequence ID" value="KAF7490296.1"/>
    <property type="gene ID" value="SSS_111"/>
</dbReference>
<evidence type="ECO:0000313" key="10">
    <source>
        <dbReference type="Proteomes" id="UP000616769"/>
    </source>
</evidence>
<keyword evidence="3" id="KW-0342">GTP-binding</keyword>
<name>A0A131ZXU1_SARSC</name>
<dbReference type="PRINTS" id="PR00449">
    <property type="entry name" value="RASTRNSFRMNG"/>
</dbReference>
<dbReference type="Proteomes" id="UP000616769">
    <property type="component" value="Unassembled WGS sequence"/>
</dbReference>
<dbReference type="InterPro" id="IPR027417">
    <property type="entry name" value="P-loop_NTPase"/>
</dbReference>
<evidence type="ECO:0000313" key="8">
    <source>
        <dbReference type="EnsemblMetazoa" id="KAF7490296.1"/>
    </source>
</evidence>
<keyword evidence="4" id="KW-0449">Lipoprotein</keyword>
<dbReference type="Pfam" id="PF00071">
    <property type="entry name" value="Ras"/>
    <property type="match status" value="1"/>
</dbReference>
<dbReference type="EMBL" id="JXLN01004618">
    <property type="protein sequence ID" value="KPM03319.1"/>
    <property type="molecule type" value="Genomic_DNA"/>
</dbReference>
<dbReference type="Gene3D" id="3.40.50.300">
    <property type="entry name" value="P-loop containing nucleotide triphosphate hydrolases"/>
    <property type="match status" value="1"/>
</dbReference>
<dbReference type="SUPFAM" id="SSF52540">
    <property type="entry name" value="P-loop containing nucleoside triphosphate hydrolases"/>
    <property type="match status" value="1"/>
</dbReference>
<dbReference type="PANTHER" id="PTHR24070">
    <property type="entry name" value="RAS, DI-RAS, AND RHEB FAMILY MEMBERS OF SMALL GTPASE SUPERFAMILY"/>
    <property type="match status" value="1"/>
</dbReference>
<dbReference type="NCBIfam" id="TIGR00231">
    <property type="entry name" value="small_GTP"/>
    <property type="match status" value="1"/>
</dbReference>
<proteinExistence type="predicted"/>
<evidence type="ECO:0000256" key="3">
    <source>
        <dbReference type="ARBA" id="ARBA00023134"/>
    </source>
</evidence>